<gene>
    <name evidence="1" type="ORF">EPA93_13395</name>
</gene>
<name>A0A4P6JNX8_KTERU</name>
<dbReference type="PANTHER" id="PTHR43649">
    <property type="entry name" value="ARABINOSE-BINDING PROTEIN-RELATED"/>
    <property type="match status" value="1"/>
</dbReference>
<dbReference type="RefSeq" id="WP_129888009.1">
    <property type="nucleotide sequence ID" value="NZ_CP035758.1"/>
</dbReference>
<dbReference type="EMBL" id="CP035758">
    <property type="protein sequence ID" value="QBD76945.1"/>
    <property type="molecule type" value="Genomic_DNA"/>
</dbReference>
<proteinExistence type="predicted"/>
<accession>A0A4P6JNX8</accession>
<dbReference type="PANTHER" id="PTHR43649:SF16">
    <property type="entry name" value="SUGAR-BINDING LIPOPROTEIN"/>
    <property type="match status" value="1"/>
</dbReference>
<evidence type="ECO:0000313" key="1">
    <source>
        <dbReference type="EMBL" id="QBD76945.1"/>
    </source>
</evidence>
<dbReference type="Proteomes" id="UP000290365">
    <property type="component" value="Chromosome"/>
</dbReference>
<dbReference type="SUPFAM" id="SSF53850">
    <property type="entry name" value="Periplasmic binding protein-like II"/>
    <property type="match status" value="1"/>
</dbReference>
<organism evidence="1 2">
    <name type="scientific">Ktedonosporobacter rubrisoli</name>
    <dbReference type="NCBI Taxonomy" id="2509675"/>
    <lineage>
        <taxon>Bacteria</taxon>
        <taxon>Bacillati</taxon>
        <taxon>Chloroflexota</taxon>
        <taxon>Ktedonobacteria</taxon>
        <taxon>Ktedonobacterales</taxon>
        <taxon>Ktedonosporobacteraceae</taxon>
        <taxon>Ktedonosporobacter</taxon>
    </lineage>
</organism>
<protein>
    <submittedName>
        <fullName evidence="1">Extracellular solute-binding protein</fullName>
    </submittedName>
</protein>
<dbReference type="OrthoDB" id="9782846at2"/>
<sequence>MDMPAQKGALFTRRNFLQQSATVGMSLLGFELLGACGSATSSGSSSGITTASINTLPPSTNPGAVYVFNQTVKQFEQSHPHTKIVGKNDPYDPSTYFVKLSANQMEDAVESYFTEPPLLIKKHAAADISDLAKSWQYFSSYNPGISSIATDPTTGKIYGIPVTGYALGIWYNRKLFKAAGLDPDKPPTTWEEFRGYAKQLTSSSVAGYAETSSSNQGGWHFTNWMYTAGGDMQSADGTKVLFNSPKGVSVLQLLKEMRFTDQSMTKQQLLNQDQTLQLLATNKVAMVVMAPDMLDTLKSQYQAKLEDFGMGPMPQNGGNAALTGGNIFIFNPKSAREVIKTAFDFVIYSNFDPEVMESNLARKAAAGQTVGAPSNILFTGDFQHKINELNLKYANVPTQNYTTFANSKLTLRPEPRNQTQKMYATLDSVVQTILTNANADPQALLKQAAEQFQQVLDQSAS</sequence>
<dbReference type="InterPro" id="IPR006059">
    <property type="entry name" value="SBP"/>
</dbReference>
<dbReference type="Pfam" id="PF01547">
    <property type="entry name" value="SBP_bac_1"/>
    <property type="match status" value="1"/>
</dbReference>
<reference evidence="1 2" key="1">
    <citation type="submission" date="2019-01" db="EMBL/GenBank/DDBJ databases">
        <title>Ktedonosporobacter rubrisoli SCAWS-G2.</title>
        <authorList>
            <person name="Huang Y."/>
            <person name="Yan B."/>
        </authorList>
    </citation>
    <scope>NUCLEOTIDE SEQUENCE [LARGE SCALE GENOMIC DNA]</scope>
    <source>
        <strain evidence="1 2">SCAWS-G2</strain>
    </source>
</reference>
<dbReference type="AlphaFoldDB" id="A0A4P6JNX8"/>
<evidence type="ECO:0000313" key="2">
    <source>
        <dbReference type="Proteomes" id="UP000290365"/>
    </source>
</evidence>
<dbReference type="Gene3D" id="3.40.190.10">
    <property type="entry name" value="Periplasmic binding protein-like II"/>
    <property type="match status" value="1"/>
</dbReference>
<keyword evidence="2" id="KW-1185">Reference proteome</keyword>
<dbReference type="KEGG" id="kbs:EPA93_13395"/>
<dbReference type="InterPro" id="IPR050490">
    <property type="entry name" value="Bact_solute-bd_prot1"/>
</dbReference>